<keyword evidence="3" id="KW-1185">Reference proteome</keyword>
<organism evidence="2 3">
    <name type="scientific">Streptomyces spororaveus</name>
    <dbReference type="NCBI Taxonomy" id="284039"/>
    <lineage>
        <taxon>Bacteria</taxon>
        <taxon>Bacillati</taxon>
        <taxon>Actinomycetota</taxon>
        <taxon>Actinomycetes</taxon>
        <taxon>Kitasatosporales</taxon>
        <taxon>Streptomycetaceae</taxon>
        <taxon>Streptomyces</taxon>
    </lineage>
</organism>
<accession>A0ABQ3TCU2</accession>
<reference evidence="3" key="1">
    <citation type="submission" date="2023-07" db="EMBL/GenBank/DDBJ databases">
        <title>Whole genome shotgun sequence of Streptomyces spororaveus NBRC 15456.</title>
        <authorList>
            <person name="Komaki H."/>
            <person name="Tamura T."/>
        </authorList>
    </citation>
    <scope>NUCLEOTIDE SEQUENCE [LARGE SCALE GENOMIC DNA]</scope>
    <source>
        <strain evidence="3">NBRC 15456</strain>
    </source>
</reference>
<comment type="caution">
    <text evidence="2">The sequence shown here is derived from an EMBL/GenBank/DDBJ whole genome shotgun (WGS) entry which is preliminary data.</text>
</comment>
<evidence type="ECO:0000313" key="2">
    <source>
        <dbReference type="EMBL" id="GHI78172.1"/>
    </source>
</evidence>
<evidence type="ECO:0000256" key="1">
    <source>
        <dbReference type="SAM" id="SignalP"/>
    </source>
</evidence>
<proteinExistence type="predicted"/>
<feature type="chain" id="PRO_5046455677" evidence="1">
    <location>
        <begin position="28"/>
        <end position="109"/>
    </location>
</feature>
<gene>
    <name evidence="2" type="ORF">Sspor_37330</name>
</gene>
<dbReference type="RefSeq" id="WP_202200054.1">
    <property type="nucleotide sequence ID" value="NZ_BAAATO010000001.1"/>
</dbReference>
<dbReference type="EMBL" id="BNED01000005">
    <property type="protein sequence ID" value="GHI78172.1"/>
    <property type="molecule type" value="Genomic_DNA"/>
</dbReference>
<name>A0ABQ3TCU2_9ACTN</name>
<feature type="signal peptide" evidence="1">
    <location>
        <begin position="1"/>
        <end position="27"/>
    </location>
</feature>
<dbReference type="Proteomes" id="UP000608522">
    <property type="component" value="Unassembled WGS sequence"/>
</dbReference>
<evidence type="ECO:0000313" key="3">
    <source>
        <dbReference type="Proteomes" id="UP000608522"/>
    </source>
</evidence>
<protein>
    <submittedName>
        <fullName evidence="2">Uncharacterized protein</fullName>
    </submittedName>
</protein>
<sequence length="109" mass="11363">MHKAKIASLVGIGMAAASLITAPSASAATNGAEAISCETWQSGSTGYAKCTGLWPFIDRFRVKVTCIDSHGTQAVIKGSTKQNGETSSATCPGAPNTGIYKLGYEHWRI</sequence>
<keyword evidence="1" id="KW-0732">Signal</keyword>